<dbReference type="Gene3D" id="1.20.120.160">
    <property type="entry name" value="HPT domain"/>
    <property type="match status" value="1"/>
</dbReference>
<keyword evidence="2" id="KW-1185">Reference proteome</keyword>
<dbReference type="RefSeq" id="WP_160380647.1">
    <property type="nucleotide sequence ID" value="NZ_WNXQ01000001.1"/>
</dbReference>
<name>A0A844WB83_9RHOB</name>
<protein>
    <recommendedName>
        <fullName evidence="3">Hpt domain-containing protein</fullName>
    </recommendedName>
</protein>
<dbReference type="GO" id="GO:0000160">
    <property type="term" value="P:phosphorelay signal transduction system"/>
    <property type="evidence" value="ECO:0007669"/>
    <property type="project" value="InterPro"/>
</dbReference>
<evidence type="ECO:0000313" key="1">
    <source>
        <dbReference type="EMBL" id="MWB76500.1"/>
    </source>
</evidence>
<dbReference type="EMBL" id="WNXQ01000001">
    <property type="protein sequence ID" value="MWB76500.1"/>
    <property type="molecule type" value="Genomic_DNA"/>
</dbReference>
<evidence type="ECO:0008006" key="3">
    <source>
        <dbReference type="Google" id="ProtNLM"/>
    </source>
</evidence>
<comment type="caution">
    <text evidence="1">The sequence shown here is derived from an EMBL/GenBank/DDBJ whole genome shotgun (WGS) entry which is preliminary data.</text>
</comment>
<reference evidence="1 2" key="1">
    <citation type="submission" date="2019-11" db="EMBL/GenBank/DDBJ databases">
        <title>Pseudooceanicola pacifica sp. nov., isolated from deep-sea sediment of the Pacific Ocean.</title>
        <authorList>
            <person name="Lyu L."/>
        </authorList>
    </citation>
    <scope>NUCLEOTIDE SEQUENCE [LARGE SCALE GENOMIC DNA]</scope>
    <source>
        <strain evidence="1 2">216_PA32_1</strain>
    </source>
</reference>
<dbReference type="AlphaFoldDB" id="A0A844WB83"/>
<proteinExistence type="predicted"/>
<sequence>MAEDVLVLTQDETVRLDPDRLEQLYLRLGDAGADDVVCRAIEELAVRLSHTERLFRQGKAAEMRKSARSLVAISDQIGMRTLARVAGDVTRCIDAGDGVALAAVLSRLIRIGERSLTAIWDTQGLRV</sequence>
<evidence type="ECO:0000313" key="2">
    <source>
        <dbReference type="Proteomes" id="UP000443843"/>
    </source>
</evidence>
<gene>
    <name evidence="1" type="ORF">GLS40_00525</name>
</gene>
<organism evidence="1 2">
    <name type="scientific">Pseudooceanicola pacificus</name>
    <dbReference type="NCBI Taxonomy" id="2676438"/>
    <lineage>
        <taxon>Bacteria</taxon>
        <taxon>Pseudomonadati</taxon>
        <taxon>Pseudomonadota</taxon>
        <taxon>Alphaproteobacteria</taxon>
        <taxon>Rhodobacterales</taxon>
        <taxon>Paracoccaceae</taxon>
        <taxon>Pseudooceanicola</taxon>
    </lineage>
</organism>
<dbReference type="Proteomes" id="UP000443843">
    <property type="component" value="Unassembled WGS sequence"/>
</dbReference>
<dbReference type="InterPro" id="IPR036641">
    <property type="entry name" value="HPT_dom_sf"/>
</dbReference>
<accession>A0A844WB83</accession>
<dbReference type="SUPFAM" id="SSF47226">
    <property type="entry name" value="Histidine-containing phosphotransfer domain, HPT domain"/>
    <property type="match status" value="1"/>
</dbReference>